<gene>
    <name evidence="1" type="ORF">LOK49_LG11G02423</name>
</gene>
<accession>A0ACC0FY57</accession>
<comment type="caution">
    <text evidence="1">The sequence shown here is derived from an EMBL/GenBank/DDBJ whole genome shotgun (WGS) entry which is preliminary data.</text>
</comment>
<keyword evidence="2" id="KW-1185">Reference proteome</keyword>
<name>A0ACC0FY57_9ERIC</name>
<protein>
    <submittedName>
        <fullName evidence="1">Uncharacterized protein</fullName>
    </submittedName>
</protein>
<dbReference type="Proteomes" id="UP001060215">
    <property type="component" value="Chromosome 12"/>
</dbReference>
<evidence type="ECO:0000313" key="2">
    <source>
        <dbReference type="Proteomes" id="UP001060215"/>
    </source>
</evidence>
<proteinExistence type="predicted"/>
<evidence type="ECO:0000313" key="1">
    <source>
        <dbReference type="EMBL" id="KAI7993615.1"/>
    </source>
</evidence>
<organism evidence="1 2">
    <name type="scientific">Camellia lanceoleosa</name>
    <dbReference type="NCBI Taxonomy" id="1840588"/>
    <lineage>
        <taxon>Eukaryota</taxon>
        <taxon>Viridiplantae</taxon>
        <taxon>Streptophyta</taxon>
        <taxon>Embryophyta</taxon>
        <taxon>Tracheophyta</taxon>
        <taxon>Spermatophyta</taxon>
        <taxon>Magnoliopsida</taxon>
        <taxon>eudicotyledons</taxon>
        <taxon>Gunneridae</taxon>
        <taxon>Pentapetalae</taxon>
        <taxon>asterids</taxon>
        <taxon>Ericales</taxon>
        <taxon>Theaceae</taxon>
        <taxon>Camellia</taxon>
    </lineage>
</organism>
<sequence length="156" mass="16454">MSLSLSLVARVGDGVGGNDLTNEALGGNDNSRRHPAGGDSVEQRRATSSVRLIFIINLLQDLKANPYKSAKGTVIMASLHKSKGPVATFIVQNGTLKRGDVVVCGKAFGMVRAIFDDQGNRVDEVGPSIPVQNNSLVEHGNICGIPCRISINNLSS</sequence>
<reference evidence="1 2" key="1">
    <citation type="journal article" date="2022" name="Plant J.">
        <title>Chromosome-level genome of Camellia lanceoleosa provides a valuable resource for understanding genome evolution and self-incompatibility.</title>
        <authorList>
            <person name="Gong W."/>
            <person name="Xiao S."/>
            <person name="Wang L."/>
            <person name="Liao Z."/>
            <person name="Chang Y."/>
            <person name="Mo W."/>
            <person name="Hu G."/>
            <person name="Li W."/>
            <person name="Zhao G."/>
            <person name="Zhu H."/>
            <person name="Hu X."/>
            <person name="Ji K."/>
            <person name="Xiang X."/>
            <person name="Song Q."/>
            <person name="Yuan D."/>
            <person name="Jin S."/>
            <person name="Zhang L."/>
        </authorList>
    </citation>
    <scope>NUCLEOTIDE SEQUENCE [LARGE SCALE GENOMIC DNA]</scope>
    <source>
        <strain evidence="1">SQ_2022a</strain>
    </source>
</reference>
<dbReference type="EMBL" id="CM045769">
    <property type="protein sequence ID" value="KAI7993615.1"/>
    <property type="molecule type" value="Genomic_DNA"/>
</dbReference>